<evidence type="ECO:0000313" key="2">
    <source>
        <dbReference type="WBParaSite" id="nRc.2.0.1.t11221-RA"/>
    </source>
</evidence>
<keyword evidence="1" id="KW-1185">Reference proteome</keyword>
<reference evidence="2" key="1">
    <citation type="submission" date="2022-11" db="UniProtKB">
        <authorList>
            <consortium name="WormBaseParasite"/>
        </authorList>
    </citation>
    <scope>IDENTIFICATION</scope>
</reference>
<organism evidence="1 2">
    <name type="scientific">Romanomermis culicivorax</name>
    <name type="common">Nematode worm</name>
    <dbReference type="NCBI Taxonomy" id="13658"/>
    <lineage>
        <taxon>Eukaryota</taxon>
        <taxon>Metazoa</taxon>
        <taxon>Ecdysozoa</taxon>
        <taxon>Nematoda</taxon>
        <taxon>Enoplea</taxon>
        <taxon>Dorylaimia</taxon>
        <taxon>Mermithida</taxon>
        <taxon>Mermithoidea</taxon>
        <taxon>Mermithidae</taxon>
        <taxon>Romanomermis</taxon>
    </lineage>
</organism>
<name>A0A915IDC9_ROMCU</name>
<dbReference type="AlphaFoldDB" id="A0A915IDC9"/>
<sequence>MEYPEALQDQIQQIMFPRSIPTPPPCSQFKWLILLQLLVKWLQLSPKAQLLLTIPLDVQSPQVPTTSVPTLNGHGQPIRKPSQYKHLTKQKTQQQEEVAHCKAHKT</sequence>
<proteinExistence type="predicted"/>
<evidence type="ECO:0000313" key="1">
    <source>
        <dbReference type="Proteomes" id="UP000887565"/>
    </source>
</evidence>
<dbReference type="Proteomes" id="UP000887565">
    <property type="component" value="Unplaced"/>
</dbReference>
<protein>
    <submittedName>
        <fullName evidence="2">Uncharacterized protein</fullName>
    </submittedName>
</protein>
<accession>A0A915IDC9</accession>
<dbReference type="WBParaSite" id="nRc.2.0.1.t11221-RA">
    <property type="protein sequence ID" value="nRc.2.0.1.t11221-RA"/>
    <property type="gene ID" value="nRc.2.0.1.g11221"/>
</dbReference>